<feature type="transmembrane region" description="Helical" evidence="1">
    <location>
        <begin position="43"/>
        <end position="62"/>
    </location>
</feature>
<sequence>MTKHSKVEQLEAELSSLKNELNRVKANCFWDNVSKIISPAIKWGALAFIAVQGTTAIGYLSGKTTDATIDLKASAIFNPDEACANWPYWIAALSAVLCATAISYGFNQRTLRKNTIENLAGYKEKYEKMIDPNRSTSGLLGDGSTHPKDR</sequence>
<dbReference type="KEGG" id="mpad:KEF85_01565"/>
<dbReference type="EMBL" id="CP073754">
    <property type="protein sequence ID" value="QWF71212.1"/>
    <property type="molecule type" value="Genomic_DNA"/>
</dbReference>
<accession>A0A975MNS8</accession>
<evidence type="ECO:0000313" key="2">
    <source>
        <dbReference type="EMBL" id="QWF71212.1"/>
    </source>
</evidence>
<keyword evidence="3" id="KW-1185">Reference proteome</keyword>
<reference evidence="2" key="1">
    <citation type="submission" date="2021-04" db="EMBL/GenBank/DDBJ databases">
        <title>Draft genome sequence data of methanotrophic Methylovulum sp. strain S1L and Methylomonas sp. strain S2AM isolated from boreal lake water columns.</title>
        <authorList>
            <person name="Rissanen A.J."/>
            <person name="Mangayil R."/>
            <person name="Svenning M.M."/>
            <person name="Khanongnuch R."/>
        </authorList>
    </citation>
    <scope>NUCLEOTIDE SEQUENCE</scope>
    <source>
        <strain evidence="2">S2AM</strain>
    </source>
</reference>
<name>A0A975MNS8_9GAMM</name>
<dbReference type="AlphaFoldDB" id="A0A975MNS8"/>
<evidence type="ECO:0000256" key="1">
    <source>
        <dbReference type="SAM" id="Phobius"/>
    </source>
</evidence>
<gene>
    <name evidence="2" type="ORF">KEF85_01565</name>
</gene>
<protein>
    <submittedName>
        <fullName evidence="2">Uncharacterized protein</fullName>
    </submittedName>
</protein>
<evidence type="ECO:0000313" key="3">
    <source>
        <dbReference type="Proteomes" id="UP000676649"/>
    </source>
</evidence>
<feature type="transmembrane region" description="Helical" evidence="1">
    <location>
        <begin position="86"/>
        <end position="106"/>
    </location>
</feature>
<keyword evidence="1" id="KW-0472">Membrane</keyword>
<dbReference type="Proteomes" id="UP000676649">
    <property type="component" value="Chromosome"/>
</dbReference>
<dbReference type="RefSeq" id="WP_215582931.1">
    <property type="nucleotide sequence ID" value="NZ_CP073754.1"/>
</dbReference>
<keyword evidence="1" id="KW-1133">Transmembrane helix</keyword>
<organism evidence="2 3">
    <name type="scientific">Methylomonas paludis</name>
    <dbReference type="NCBI Taxonomy" id="1173101"/>
    <lineage>
        <taxon>Bacteria</taxon>
        <taxon>Pseudomonadati</taxon>
        <taxon>Pseudomonadota</taxon>
        <taxon>Gammaproteobacteria</taxon>
        <taxon>Methylococcales</taxon>
        <taxon>Methylococcaceae</taxon>
        <taxon>Methylomonas</taxon>
    </lineage>
</organism>
<keyword evidence="1" id="KW-0812">Transmembrane</keyword>
<proteinExistence type="predicted"/>